<evidence type="ECO:0000256" key="11">
    <source>
        <dbReference type="ARBA" id="ARBA00023136"/>
    </source>
</evidence>
<keyword evidence="4" id="KW-0645">Protease</keyword>
<dbReference type="STRING" id="459525.SAMN04488137_2347"/>
<comment type="subcellular location">
    <subcellularLocation>
        <location evidence="2">Membrane</location>
        <topology evidence="2">Multi-pass membrane protein</topology>
    </subcellularLocation>
</comment>
<feature type="domain" description="Peptidase M50" evidence="13">
    <location>
        <begin position="116"/>
        <end position="171"/>
    </location>
</feature>
<reference evidence="15" key="1">
    <citation type="submission" date="2016-10" db="EMBL/GenBank/DDBJ databases">
        <authorList>
            <person name="Varghese N."/>
            <person name="Submissions S."/>
        </authorList>
    </citation>
    <scope>NUCLEOTIDE SEQUENCE [LARGE SCALE GENOMIC DNA]</scope>
    <source>
        <strain evidence="15">CGMCC 1.6854</strain>
    </source>
</reference>
<protein>
    <submittedName>
        <fullName evidence="14">Stage IV sporulation protein FB</fullName>
    </submittedName>
</protein>
<organism evidence="14 15">
    <name type="scientific">Fictibacillus solisalsi</name>
    <dbReference type="NCBI Taxonomy" id="459525"/>
    <lineage>
        <taxon>Bacteria</taxon>
        <taxon>Bacillati</taxon>
        <taxon>Bacillota</taxon>
        <taxon>Bacilli</taxon>
        <taxon>Bacillales</taxon>
        <taxon>Fictibacillaceae</taxon>
        <taxon>Fictibacillus</taxon>
    </lineage>
</organism>
<gene>
    <name evidence="14" type="ORF">SAMN04488137_2347</name>
</gene>
<evidence type="ECO:0000256" key="4">
    <source>
        <dbReference type="ARBA" id="ARBA00022670"/>
    </source>
</evidence>
<keyword evidence="6" id="KW-0479">Metal-binding</keyword>
<keyword evidence="9 12" id="KW-1133">Transmembrane helix</keyword>
<dbReference type="GO" id="GO:0046872">
    <property type="term" value="F:metal ion binding"/>
    <property type="evidence" value="ECO:0007669"/>
    <property type="project" value="UniProtKB-KW"/>
</dbReference>
<keyword evidence="7" id="KW-0378">Hydrolase</keyword>
<dbReference type="RefSeq" id="WP_090234724.1">
    <property type="nucleotide sequence ID" value="NZ_FNHW01000001.1"/>
</dbReference>
<evidence type="ECO:0000256" key="10">
    <source>
        <dbReference type="ARBA" id="ARBA00023049"/>
    </source>
</evidence>
<dbReference type="AlphaFoldDB" id="A0A1G9WS45"/>
<keyword evidence="10" id="KW-0482">Metalloprotease</keyword>
<evidence type="ECO:0000256" key="9">
    <source>
        <dbReference type="ARBA" id="ARBA00022989"/>
    </source>
</evidence>
<dbReference type="CDD" id="cd06161">
    <property type="entry name" value="S2P-M50_SpoIVFB"/>
    <property type="match status" value="1"/>
</dbReference>
<dbReference type="Proteomes" id="UP000199544">
    <property type="component" value="Unassembled WGS sequence"/>
</dbReference>
<dbReference type="GO" id="GO:0016020">
    <property type="term" value="C:membrane"/>
    <property type="evidence" value="ECO:0007669"/>
    <property type="project" value="UniProtKB-SubCell"/>
</dbReference>
<dbReference type="GO" id="GO:0008237">
    <property type="term" value="F:metallopeptidase activity"/>
    <property type="evidence" value="ECO:0007669"/>
    <property type="project" value="UniProtKB-KW"/>
</dbReference>
<dbReference type="Pfam" id="PF02163">
    <property type="entry name" value="Peptidase_M50"/>
    <property type="match status" value="2"/>
</dbReference>
<feature type="domain" description="Peptidase M50" evidence="13">
    <location>
        <begin position="34"/>
        <end position="106"/>
    </location>
</feature>
<evidence type="ECO:0000313" key="15">
    <source>
        <dbReference type="Proteomes" id="UP000199544"/>
    </source>
</evidence>
<evidence type="ECO:0000256" key="3">
    <source>
        <dbReference type="ARBA" id="ARBA00007931"/>
    </source>
</evidence>
<evidence type="ECO:0000256" key="2">
    <source>
        <dbReference type="ARBA" id="ARBA00004141"/>
    </source>
</evidence>
<feature type="transmembrane region" description="Helical" evidence="12">
    <location>
        <begin position="183"/>
        <end position="200"/>
    </location>
</feature>
<evidence type="ECO:0000256" key="12">
    <source>
        <dbReference type="SAM" id="Phobius"/>
    </source>
</evidence>
<feature type="transmembrane region" description="Helical" evidence="12">
    <location>
        <begin position="158"/>
        <end position="177"/>
    </location>
</feature>
<sequence length="285" mass="33119">MNNAFLQFLAKIRINPLFWLTIGLSIITGHFREILLLFFAVFIHEMGHYAAAHLFQWRVKKIELFPFGGVAEVEEHGNRRFSEEIIVTIVGPIQHLWMMAAAYLAFHLGWWDAASYDWFMKMNLTLLVFNLLPVWPLDGGKLLFIAATSIFPFKKAHTVFLLCSFSMLLILFLSFLPRDPFHLNLWVVAIFLGVSHYIEWKRRPYVFLRFLMTRSGGKRGNALTTPIHVSPDAELYDVISLFRKGVSHFIVIQTKEKNRVVEEKLVLNTFFSSNQVRCAIGHLFR</sequence>
<comment type="cofactor">
    <cofactor evidence="1">
        <name>Zn(2+)</name>
        <dbReference type="ChEBI" id="CHEBI:29105"/>
    </cofactor>
</comment>
<dbReference type="PANTHER" id="PTHR39188:SF3">
    <property type="entry name" value="STAGE IV SPORULATION PROTEIN FB"/>
    <property type="match status" value="1"/>
</dbReference>
<evidence type="ECO:0000256" key="8">
    <source>
        <dbReference type="ARBA" id="ARBA00022833"/>
    </source>
</evidence>
<dbReference type="OrthoDB" id="166377at2"/>
<feature type="transmembrane region" description="Helical" evidence="12">
    <location>
        <begin position="118"/>
        <end position="137"/>
    </location>
</feature>
<evidence type="ECO:0000313" key="14">
    <source>
        <dbReference type="EMBL" id="SDM87258.1"/>
    </source>
</evidence>
<dbReference type="PANTHER" id="PTHR39188">
    <property type="entry name" value="MEMBRANE-ASSOCIATED ZINC METALLOPROTEASE M50B"/>
    <property type="match status" value="1"/>
</dbReference>
<keyword evidence="11 12" id="KW-0472">Membrane</keyword>
<name>A0A1G9WS45_9BACL</name>
<keyword evidence="5 12" id="KW-0812">Transmembrane</keyword>
<dbReference type="EMBL" id="FNHW01000001">
    <property type="protein sequence ID" value="SDM87258.1"/>
    <property type="molecule type" value="Genomic_DNA"/>
</dbReference>
<proteinExistence type="inferred from homology"/>
<accession>A0A1G9WS45</accession>
<keyword evidence="15" id="KW-1185">Reference proteome</keyword>
<evidence type="ECO:0000259" key="13">
    <source>
        <dbReference type="Pfam" id="PF02163"/>
    </source>
</evidence>
<dbReference type="GO" id="GO:0006508">
    <property type="term" value="P:proteolysis"/>
    <property type="evidence" value="ECO:0007669"/>
    <property type="project" value="UniProtKB-KW"/>
</dbReference>
<feature type="transmembrane region" description="Helical" evidence="12">
    <location>
        <begin position="85"/>
        <end position="106"/>
    </location>
</feature>
<keyword evidence="8" id="KW-0862">Zinc</keyword>
<evidence type="ECO:0000256" key="6">
    <source>
        <dbReference type="ARBA" id="ARBA00022723"/>
    </source>
</evidence>
<comment type="similarity">
    <text evidence="3">Belongs to the peptidase M50B family.</text>
</comment>
<evidence type="ECO:0000256" key="5">
    <source>
        <dbReference type="ARBA" id="ARBA00022692"/>
    </source>
</evidence>
<evidence type="ECO:0000256" key="7">
    <source>
        <dbReference type="ARBA" id="ARBA00022801"/>
    </source>
</evidence>
<dbReference type="InterPro" id="IPR008915">
    <property type="entry name" value="Peptidase_M50"/>
</dbReference>
<evidence type="ECO:0000256" key="1">
    <source>
        <dbReference type="ARBA" id="ARBA00001947"/>
    </source>
</evidence>